<keyword evidence="4" id="KW-0418">Kinase</keyword>
<evidence type="ECO:0000256" key="5">
    <source>
        <dbReference type="ARBA" id="ARBA00022840"/>
    </source>
</evidence>
<keyword evidence="2" id="KW-0808">Transferase</keyword>
<gene>
    <name evidence="9" type="ORF">NEZAVI_LOCUS10928</name>
</gene>
<dbReference type="GO" id="GO:0000776">
    <property type="term" value="C:kinetochore"/>
    <property type="evidence" value="ECO:0007669"/>
    <property type="project" value="TreeGrafter"/>
</dbReference>
<accession>A0A9P0MP12</accession>
<reference evidence="9" key="1">
    <citation type="submission" date="2022-01" db="EMBL/GenBank/DDBJ databases">
        <authorList>
            <person name="King R."/>
        </authorList>
    </citation>
    <scope>NUCLEOTIDE SEQUENCE</scope>
</reference>
<organism evidence="9 10">
    <name type="scientific">Nezara viridula</name>
    <name type="common">Southern green stink bug</name>
    <name type="synonym">Cimex viridulus</name>
    <dbReference type="NCBI Taxonomy" id="85310"/>
    <lineage>
        <taxon>Eukaryota</taxon>
        <taxon>Metazoa</taxon>
        <taxon>Ecdysozoa</taxon>
        <taxon>Arthropoda</taxon>
        <taxon>Hexapoda</taxon>
        <taxon>Insecta</taxon>
        <taxon>Pterygota</taxon>
        <taxon>Neoptera</taxon>
        <taxon>Paraneoptera</taxon>
        <taxon>Hemiptera</taxon>
        <taxon>Heteroptera</taxon>
        <taxon>Panheteroptera</taxon>
        <taxon>Pentatomomorpha</taxon>
        <taxon>Pentatomoidea</taxon>
        <taxon>Pentatomidae</taxon>
        <taxon>Pentatominae</taxon>
        <taxon>Nezara</taxon>
    </lineage>
</organism>
<dbReference type="Gene3D" id="3.30.200.20">
    <property type="entry name" value="Phosphorylase Kinase, domain 1"/>
    <property type="match status" value="1"/>
</dbReference>
<dbReference type="GO" id="GO:0098813">
    <property type="term" value="P:nuclear chromosome segregation"/>
    <property type="evidence" value="ECO:0007669"/>
    <property type="project" value="UniProtKB-ARBA"/>
</dbReference>
<evidence type="ECO:0000256" key="6">
    <source>
        <dbReference type="PROSITE-ProRule" id="PRU10141"/>
    </source>
</evidence>
<dbReference type="InterPro" id="IPR008271">
    <property type="entry name" value="Ser/Thr_kinase_AS"/>
</dbReference>
<sequence length="966" mass="108559">MFRNYLANTKEDDNGTENWSYPAGYERFNSANIPRGRLGKRRTINPSTEIKRSTLNGVSSENRSDRGDLKNFGSKTSCLTHPVNSFLTPNYKKIDNGLERNCDGSIENRPLDFNVGNSNSYRIPGSYPLQEVNNIINDNKILGIDKLSNISGPLHQDPQQSDVKVTQNNSYEDEKGQRIAHNFSSEECTQHYTLSSNNGTVFSDSSQSELCNNSSFMTAHDYNFEKNQSYHHDYMKTPGKGYGLFDMVTSPLVSLSGNTDDDNDSLRKFLVKTPAIGRYDPLNTPYRSQIKHDLFTPFKSKIHTPRNDKQLDSVSEKNVEFERSEDSSQEFVSRLEDSLRTDCSINSGKKLCCSDNNDKIETSALIVGMNSTPLPIANDFKRKNISELNKQPPSVEKLVKRQIFEGLGWTLPHSSFAIQSPIKETPSTVVKKNIDPKNDLLPIIGPEFQPMFDILNQPLCLNKVSTDSLLQSKSFDHKTENQSQDSKSISSIDNKVTYSSEGSLAQEDVTMRSPIIEEPINLPIHNNVNNTCKLNDCSDEPDSSTPRLKHSSTTDNTMKSSSNNVLLNENECTVVMHPKDERKNEKMESNETIILKQSSPPKVPDKKSTIEGLNNRKPDTKTKPECFIENPIFACQRQIMRSPQANITVNEKPYTVLSMLGRGGSSEVYLVLDPNSSKLMALKVVNLSSVEDAVAKGYLNEIEVLSKLQGCPSVIKMFDHEYISESKILYVLMEKGDTDFSRLMKDITKTKKISMSMITYYWTEMLNAVKDIHDKGIIHSDLKPANFLLVSGRLKLIDFGIASSLQGDMTSVLKDVTTGTFNYMSPEAIRNSGETRGYKINYKSDIWSLGCILYNLLYGRTPFSHLTNTWTKLQAIADPESAVSFPSGSAAPPHLLLSVRWALTKDPKDRPTAEELLRLAEFTPGPETQLGRQISALLGEYLLQMFPNCRVRLENPKDKKQQNSLQ</sequence>
<feature type="compositionally biased region" description="Polar residues" evidence="7">
    <location>
        <begin position="44"/>
        <end position="61"/>
    </location>
</feature>
<dbReference type="EMBL" id="OV725081">
    <property type="protein sequence ID" value="CAH1402008.1"/>
    <property type="molecule type" value="Genomic_DNA"/>
</dbReference>
<evidence type="ECO:0000256" key="3">
    <source>
        <dbReference type="ARBA" id="ARBA00022741"/>
    </source>
</evidence>
<dbReference type="PROSITE" id="PS50011">
    <property type="entry name" value="PROTEIN_KINASE_DOM"/>
    <property type="match status" value="1"/>
</dbReference>
<dbReference type="FunFam" id="3.30.200.20:FF:000131">
    <property type="entry name" value="Dual specificity protein kinase TTK"/>
    <property type="match status" value="1"/>
</dbReference>
<dbReference type="GO" id="GO:0033316">
    <property type="term" value="P:meiotic spindle assembly checkpoint signaling"/>
    <property type="evidence" value="ECO:0007669"/>
    <property type="project" value="TreeGrafter"/>
</dbReference>
<dbReference type="OrthoDB" id="20524at2759"/>
<dbReference type="CDD" id="cd14131">
    <property type="entry name" value="PKc_Mps1"/>
    <property type="match status" value="1"/>
</dbReference>
<dbReference type="InterPro" id="IPR000719">
    <property type="entry name" value="Prot_kinase_dom"/>
</dbReference>
<dbReference type="PROSITE" id="PS00108">
    <property type="entry name" value="PROTEIN_KINASE_ST"/>
    <property type="match status" value="1"/>
</dbReference>
<feature type="region of interest" description="Disordered" evidence="7">
    <location>
        <begin position="36"/>
        <end position="69"/>
    </location>
</feature>
<dbReference type="GO" id="GO:0034501">
    <property type="term" value="P:protein localization to kinetochore"/>
    <property type="evidence" value="ECO:0007669"/>
    <property type="project" value="TreeGrafter"/>
</dbReference>
<feature type="region of interest" description="Disordered" evidence="7">
    <location>
        <begin position="537"/>
        <end position="562"/>
    </location>
</feature>
<evidence type="ECO:0000256" key="1">
    <source>
        <dbReference type="ARBA" id="ARBA00022527"/>
    </source>
</evidence>
<keyword evidence="10" id="KW-1185">Reference proteome</keyword>
<evidence type="ECO:0000256" key="2">
    <source>
        <dbReference type="ARBA" id="ARBA00022679"/>
    </source>
</evidence>
<feature type="binding site" evidence="6">
    <location>
        <position position="683"/>
    </location>
    <ligand>
        <name>ATP</name>
        <dbReference type="ChEBI" id="CHEBI:30616"/>
    </ligand>
</feature>
<feature type="region of interest" description="Disordered" evidence="7">
    <location>
        <begin position="475"/>
        <end position="494"/>
    </location>
</feature>
<dbReference type="Gene3D" id="1.10.510.10">
    <property type="entry name" value="Transferase(Phosphotransferase) domain 1"/>
    <property type="match status" value="1"/>
</dbReference>
<feature type="compositionally biased region" description="Basic and acidic residues" evidence="7">
    <location>
        <begin position="603"/>
        <end position="621"/>
    </location>
</feature>
<dbReference type="GO" id="GO:0007094">
    <property type="term" value="P:mitotic spindle assembly checkpoint signaling"/>
    <property type="evidence" value="ECO:0007669"/>
    <property type="project" value="TreeGrafter"/>
</dbReference>
<dbReference type="PROSITE" id="PS00107">
    <property type="entry name" value="PROTEIN_KINASE_ATP"/>
    <property type="match status" value="1"/>
</dbReference>
<dbReference type="SUPFAM" id="SSF56112">
    <property type="entry name" value="Protein kinase-like (PK-like)"/>
    <property type="match status" value="1"/>
</dbReference>
<evidence type="ECO:0000259" key="8">
    <source>
        <dbReference type="PROSITE" id="PS50011"/>
    </source>
</evidence>
<dbReference type="Pfam" id="PF00069">
    <property type="entry name" value="Pkinase"/>
    <property type="match status" value="1"/>
</dbReference>
<dbReference type="GO" id="GO:0005634">
    <property type="term" value="C:nucleus"/>
    <property type="evidence" value="ECO:0007669"/>
    <property type="project" value="TreeGrafter"/>
</dbReference>
<feature type="domain" description="Protein kinase" evidence="8">
    <location>
        <begin position="654"/>
        <end position="923"/>
    </location>
</feature>
<keyword evidence="1" id="KW-0723">Serine/threonine-protein kinase</keyword>
<dbReference type="Proteomes" id="UP001152798">
    <property type="component" value="Chromosome 5"/>
</dbReference>
<dbReference type="InterPro" id="IPR017441">
    <property type="entry name" value="Protein_kinase_ATP_BS"/>
</dbReference>
<name>A0A9P0MP12_NEZVI</name>
<dbReference type="PANTHER" id="PTHR22974:SF21">
    <property type="entry name" value="DUAL SPECIFICITY PROTEIN KINASE TTK"/>
    <property type="match status" value="1"/>
</dbReference>
<proteinExistence type="predicted"/>
<evidence type="ECO:0000313" key="10">
    <source>
        <dbReference type="Proteomes" id="UP001152798"/>
    </source>
</evidence>
<feature type="compositionally biased region" description="Polar residues" evidence="7">
    <location>
        <begin position="543"/>
        <end position="559"/>
    </location>
</feature>
<dbReference type="GO" id="GO:0004674">
    <property type="term" value="F:protein serine/threonine kinase activity"/>
    <property type="evidence" value="ECO:0007669"/>
    <property type="project" value="UniProtKB-KW"/>
</dbReference>
<dbReference type="SMART" id="SM00220">
    <property type="entry name" value="S_TKc"/>
    <property type="match status" value="1"/>
</dbReference>
<keyword evidence="3 6" id="KW-0547">Nucleotide-binding</keyword>
<dbReference type="AlphaFoldDB" id="A0A9P0MP12"/>
<feature type="region of interest" description="Disordered" evidence="7">
    <location>
        <begin position="597"/>
        <end position="621"/>
    </location>
</feature>
<keyword evidence="5 6" id="KW-0067">ATP-binding</keyword>
<feature type="compositionally biased region" description="Low complexity" evidence="7">
    <location>
        <begin position="481"/>
        <end position="494"/>
    </location>
</feature>
<evidence type="ECO:0000256" key="4">
    <source>
        <dbReference type="ARBA" id="ARBA00022777"/>
    </source>
</evidence>
<dbReference type="InterPro" id="IPR011009">
    <property type="entry name" value="Kinase-like_dom_sf"/>
</dbReference>
<dbReference type="GO" id="GO:0004712">
    <property type="term" value="F:protein serine/threonine/tyrosine kinase activity"/>
    <property type="evidence" value="ECO:0007669"/>
    <property type="project" value="TreeGrafter"/>
</dbReference>
<evidence type="ECO:0000256" key="7">
    <source>
        <dbReference type="SAM" id="MobiDB-lite"/>
    </source>
</evidence>
<protein>
    <recommendedName>
        <fullName evidence="8">Protein kinase domain-containing protein</fullName>
    </recommendedName>
</protein>
<evidence type="ECO:0000313" key="9">
    <source>
        <dbReference type="EMBL" id="CAH1402008.1"/>
    </source>
</evidence>
<dbReference type="PANTHER" id="PTHR22974">
    <property type="entry name" value="MIXED LINEAGE PROTEIN KINASE"/>
    <property type="match status" value="1"/>
</dbReference>
<dbReference type="InterPro" id="IPR027084">
    <property type="entry name" value="Mps1_cat"/>
</dbReference>
<dbReference type="GO" id="GO:0005524">
    <property type="term" value="F:ATP binding"/>
    <property type="evidence" value="ECO:0007669"/>
    <property type="project" value="UniProtKB-UniRule"/>
</dbReference>